<evidence type="ECO:0000256" key="3">
    <source>
        <dbReference type="ARBA" id="ARBA00022679"/>
    </source>
</evidence>
<dbReference type="PROSITE" id="PS50011">
    <property type="entry name" value="PROTEIN_KINASE_DOM"/>
    <property type="match status" value="1"/>
</dbReference>
<dbReference type="GO" id="GO:0016787">
    <property type="term" value="F:hydrolase activity"/>
    <property type="evidence" value="ECO:0007669"/>
    <property type="project" value="UniProtKB-KW"/>
</dbReference>
<reference evidence="17 18" key="2">
    <citation type="journal article" date="2012" name="Open Biol.">
        <title>Characteristics of nucleosomes and linker DNA regions on the genome of the basidiomycete Mixia osmundae revealed by mono- and dinucleosome mapping.</title>
        <authorList>
            <person name="Nishida H."/>
            <person name="Kondo S."/>
            <person name="Matsumoto T."/>
            <person name="Suzuki Y."/>
            <person name="Yoshikawa H."/>
            <person name="Taylor T.D."/>
            <person name="Sugiyama J."/>
        </authorList>
    </citation>
    <scope>NUCLEOTIDE SEQUENCE [LARGE SCALE GENOMIC DNA]</scope>
    <source>
        <strain evidence="18">CBS 9802 / IAM 14324 / JCM 22182 / KY 12970</strain>
    </source>
</reference>
<comment type="catalytic activity">
    <reaction evidence="9">
        <text>L-threonyl-[protein] + ATP = O-phospho-L-threonyl-[protein] + ADP + H(+)</text>
        <dbReference type="Rhea" id="RHEA:46608"/>
        <dbReference type="Rhea" id="RHEA-COMP:11060"/>
        <dbReference type="Rhea" id="RHEA-COMP:11605"/>
        <dbReference type="ChEBI" id="CHEBI:15378"/>
        <dbReference type="ChEBI" id="CHEBI:30013"/>
        <dbReference type="ChEBI" id="CHEBI:30616"/>
        <dbReference type="ChEBI" id="CHEBI:61977"/>
        <dbReference type="ChEBI" id="CHEBI:456216"/>
        <dbReference type="EC" id="2.7.11.1"/>
    </reaction>
</comment>
<feature type="domain" description="KA1" evidence="14">
    <location>
        <begin position="2076"/>
        <end position="2126"/>
    </location>
</feature>
<feature type="compositionally biased region" description="Low complexity" evidence="12">
    <location>
        <begin position="1064"/>
        <end position="1088"/>
    </location>
</feature>
<dbReference type="PROSITE" id="PS50032">
    <property type="entry name" value="KA1"/>
    <property type="match status" value="1"/>
</dbReference>
<dbReference type="Pfam" id="PF00270">
    <property type="entry name" value="DEAD"/>
    <property type="match status" value="1"/>
</dbReference>
<dbReference type="InterPro" id="IPR008271">
    <property type="entry name" value="Ser/Thr_kinase_AS"/>
</dbReference>
<evidence type="ECO:0000259" key="16">
    <source>
        <dbReference type="PROSITE" id="PS51194"/>
    </source>
</evidence>
<dbReference type="EC" id="2.7.11.1" evidence="1"/>
<dbReference type="Pfam" id="PF00271">
    <property type="entry name" value="Helicase_C"/>
    <property type="match status" value="1"/>
</dbReference>
<dbReference type="PROSITE" id="PS00039">
    <property type="entry name" value="DEAD_ATP_HELICASE"/>
    <property type="match status" value="1"/>
</dbReference>
<evidence type="ECO:0000256" key="5">
    <source>
        <dbReference type="ARBA" id="ARBA00022777"/>
    </source>
</evidence>
<feature type="compositionally biased region" description="Basic residues" evidence="12">
    <location>
        <begin position="1709"/>
        <end position="1718"/>
    </location>
</feature>
<feature type="region of interest" description="Disordered" evidence="12">
    <location>
        <begin position="1982"/>
        <end position="2017"/>
    </location>
</feature>
<feature type="region of interest" description="Disordered" evidence="12">
    <location>
        <begin position="1690"/>
        <end position="1806"/>
    </location>
</feature>
<feature type="region of interest" description="Disordered" evidence="12">
    <location>
        <begin position="1435"/>
        <end position="1506"/>
    </location>
</feature>
<evidence type="ECO:0000256" key="8">
    <source>
        <dbReference type="ARBA" id="ARBA00022840"/>
    </source>
</evidence>
<feature type="compositionally biased region" description="Low complexity" evidence="12">
    <location>
        <begin position="1007"/>
        <end position="1021"/>
    </location>
</feature>
<dbReference type="STRING" id="764103.G7E7V6"/>
<feature type="compositionally biased region" description="Basic residues" evidence="12">
    <location>
        <begin position="164"/>
        <end position="173"/>
    </location>
</feature>
<dbReference type="PROSITE" id="PS51194">
    <property type="entry name" value="HELICASE_CTER"/>
    <property type="match status" value="1"/>
</dbReference>
<keyword evidence="8 11" id="KW-0067">ATP-binding</keyword>
<keyword evidence="5" id="KW-0418">Kinase</keyword>
<keyword evidence="18" id="KW-1185">Reference proteome</keyword>
<feature type="compositionally biased region" description="Basic and acidic residues" evidence="12">
    <location>
        <begin position="83"/>
        <end position="95"/>
    </location>
</feature>
<feature type="region of interest" description="Disordered" evidence="12">
    <location>
        <begin position="891"/>
        <end position="1094"/>
    </location>
</feature>
<dbReference type="PANTHER" id="PTHR24346">
    <property type="entry name" value="MAP/MICROTUBULE AFFINITY-REGULATING KINASE"/>
    <property type="match status" value="1"/>
</dbReference>
<evidence type="ECO:0000256" key="10">
    <source>
        <dbReference type="ARBA" id="ARBA00048679"/>
    </source>
</evidence>
<feature type="domain" description="Helicase ATP-binding" evidence="15">
    <location>
        <begin position="346"/>
        <end position="568"/>
    </location>
</feature>
<dbReference type="Gene3D" id="1.10.510.10">
    <property type="entry name" value="Transferase(Phosphotransferase) domain 1"/>
    <property type="match status" value="1"/>
</dbReference>
<dbReference type="FunFam" id="3.30.200.20:FF:000003">
    <property type="entry name" value="Non-specific serine/threonine protein kinase"/>
    <property type="match status" value="1"/>
</dbReference>
<feature type="region of interest" description="Disordered" evidence="12">
    <location>
        <begin position="2035"/>
        <end position="2071"/>
    </location>
</feature>
<dbReference type="PROSITE" id="PS00108">
    <property type="entry name" value="PROTEIN_KINASE_ST"/>
    <property type="match status" value="1"/>
</dbReference>
<feature type="compositionally biased region" description="Polar residues" evidence="12">
    <location>
        <begin position="1857"/>
        <end position="1876"/>
    </location>
</feature>
<feature type="compositionally biased region" description="Low complexity" evidence="12">
    <location>
        <begin position="1664"/>
        <end position="1673"/>
    </location>
</feature>
<sequence length="2128" mass="229849">MVAASPLGPHSVVQGSPADHVDPADLKAKLQARIERNRQKRLAQVVPEHPQTIEPPALAPVEAGDVQKPKKKKRRISVEPAEDAQRVKASDDAQSKESVAPKKAKTKAKQKYLTRKLSRRKARLAEQRANARSVESQQPVDAVLSLQPSSNETETAETEVEAKARRKAERRAKRAEVQGNSHEAIAGSSKKRKKAPKEDSAPERETKQERQARKAARQLAKAEKALAKQTIEPSSEFQVAEVRDAQVEGEDVESTGLQSFPRPVQPAPPSKELLARLAIADELSRPFMVNANDTVSPGSLLDSATNAPLLSPTLLIRLQEQGLETLFAVQMATCQHILGTEQTRSLYPRYPPRDLCVNAPTGSGKTLAYVLPIVQMLSTTIVTRMRALIILPTRDLVTQVKDTFEIYCKGTSLRIGTATGSQSFKKEQAILVGDSAHYYPGGSSKVDILIATPGRLIDHLTQSPNLSLQHLRFLVMDEADRLLNQSFQDWLQVVQAHLRYPPPTSEDAAELPLAGDASAAPHVLALQQATTSMSETPIQPLQQILCSATLSRDPRQVSALNLRNPVFVAVREARDDQMDELETEDNFALPATLKEHMLVTSSGSKPLMLFYLLHAKSLSNVLCFTKSVESAQRLAKLVELFETEYASRSEGADNQGFKVKEFSGSLPVPQRKKILAAFVAGEIDMLICSDIIARGIDLPSVAHVISYDVPVDMRKYVHRVGRTARAGRPGDAWSLVESQEANFFKALLTDAQHLSRDRGARSVATPTRVQAGAGCEASLKRSPGASFVRRTLNYPPHELRSCVRGQHRLGLTRSQTLKATKRLRLPGLSSAPIPSDWDHAQKLIMTSAAGPSGETASSGVPIDEEAAKRARATARAERAEKRASLLLGTIPTSQSMYPSPVTSPNMAYLGSQSSVGSSRDLVSSVSTQGTRQTSGPSSESSAKARAAAAARDAFFIPPFDPKGKHSQQSGGTASLASSTASPLLPSLSTMGYPTGLTGLMTPPMSPPMSASTSSMADSGTTISDRLAPAKTQASQPKAQKHRPATTTVVPIDSDSQHGFESPNADQLQPLSQQSASQRSAAVQASTASKRASHQITSTLPDAALLPMTPSLVAAQASLSNGRPRVFFGPYQLLQTLGEGEFGKVKLGVHGDRWGEEVAIKLIKRGSVQESQARMLKVAREIEVLRIVKHPNIVRLYDVIETEKYIGIVLDYASGGELFDHILAHRYLKDRDASKLFAQLISGVNYMHAKKIVHRDLKLENLLLDRNRNIIITDFGFANRFENRDNDLMATSCGSPCYAAPELVVQDGKYVGTAVDVWSCGVILYAMLAGYLPFDDDPANPDGDNINLLYKYIISTPLSFPEWITPEPRDLLLRMLISDPKKRCTLDDVMRHPWLKRFVPLFERTVDELEQMELENEATKRAMLHRQRQILLAQQQEAAGIKPKSRQAAARHQSAMVTPTARSDEVSSSARPERPSRSTRTRAGQPQSALTVPTVEHPDESDSGSALSIATAEEASLSVPASIPLSSSLSAPMRTSEILTEPEYGAAPAARIEEPTAVPIVSTETIVPVEQKTDAKKAHRYTVQVEYDPARYAARTSSRPKPKSDSIREKFPSAAATALEQELNSPQVATSSTPVAASDSELKTMAAQARSDDTSAVPSSGLGQSAPAATSPAAPTIVIAQPATIVEEDTLQPLPPTLPTREEQAAAKEAKRRSSRRKAISMVVEPIGKASRAAKRSSAIAPRTSSKVPSSSSRSSISKLAEVPPAPKPILSQASPSQGSVPSLSARTGKAAPAAAETSTMAPSDPTWANAAFSAGNKAKRVMDWFRWRSTSRDTATENPPLAPEIERLRASFDNRSRASTPSVPASTGQGTASSTKTAPSPIVAATATTTPPLSAANKPDQAAEREKKPEAKNKEATVVAEPFNEARLRFHHGAVDQNAITSRPPVLVMDDVRKVLWDMGIEVVSEGDFKVKCVRKSRKKASAADKSGLYSTNAASSGSIAASQTTQKGVGRRGSVSVQGITTSPSIAFRTLFGKSKEPSPADTPSIASPAISTEGAPESDKDGLSHAQPLPFYGDADSGDECRFAVEITRMKNLSGLYSVDIRRLKGQLWGYKYIYQHMLDKLNLGV</sequence>
<feature type="compositionally biased region" description="Low complexity" evidence="12">
    <location>
        <begin position="937"/>
        <end position="953"/>
    </location>
</feature>
<feature type="compositionally biased region" description="Polar residues" evidence="12">
    <location>
        <begin position="1621"/>
        <end position="1634"/>
    </location>
</feature>
<dbReference type="PROSITE" id="PS00107">
    <property type="entry name" value="PROTEIN_KINASE_ATP"/>
    <property type="match status" value="1"/>
</dbReference>
<dbReference type="PROSITE" id="PS51192">
    <property type="entry name" value="HELICASE_ATP_BIND_1"/>
    <property type="match status" value="1"/>
</dbReference>
<evidence type="ECO:0000256" key="11">
    <source>
        <dbReference type="PROSITE-ProRule" id="PRU10141"/>
    </source>
</evidence>
<dbReference type="InterPro" id="IPR000629">
    <property type="entry name" value="RNA-helicase_DEAD-box_CS"/>
</dbReference>
<keyword evidence="2" id="KW-0723">Serine/threonine-protein kinase</keyword>
<keyword evidence="4 11" id="KW-0547">Nucleotide-binding</keyword>
<dbReference type="RefSeq" id="XP_014567079.1">
    <property type="nucleotide sequence ID" value="XM_014711593.1"/>
</dbReference>
<dbReference type="InterPro" id="IPR027417">
    <property type="entry name" value="P-loop_NTPase"/>
</dbReference>
<feature type="compositionally biased region" description="Polar residues" evidence="12">
    <location>
        <begin position="1771"/>
        <end position="1784"/>
    </location>
</feature>
<dbReference type="PANTHER" id="PTHR24346:SF110">
    <property type="entry name" value="NON-SPECIFIC SERINE_THREONINE PROTEIN KINASE"/>
    <property type="match status" value="1"/>
</dbReference>
<dbReference type="GO" id="GO:0004386">
    <property type="term" value="F:helicase activity"/>
    <property type="evidence" value="ECO:0007669"/>
    <property type="project" value="UniProtKB-KW"/>
</dbReference>
<reference evidence="17 18" key="1">
    <citation type="journal article" date="2011" name="J. Gen. Appl. Microbiol.">
        <title>Draft genome sequencing of the enigmatic basidiomycete Mixia osmundae.</title>
        <authorList>
            <person name="Nishida H."/>
            <person name="Nagatsuka Y."/>
            <person name="Sugiyama J."/>
        </authorList>
    </citation>
    <scope>NUCLEOTIDE SEQUENCE [LARGE SCALE GENOMIC DNA]</scope>
    <source>
        <strain evidence="18">CBS 9802 / IAM 14324 / JCM 22182 / KY 12970</strain>
    </source>
</reference>
<feature type="region of interest" description="Disordered" evidence="12">
    <location>
        <begin position="848"/>
        <end position="876"/>
    </location>
</feature>
<dbReference type="GO" id="GO:0004674">
    <property type="term" value="F:protein serine/threonine kinase activity"/>
    <property type="evidence" value="ECO:0007669"/>
    <property type="project" value="UniProtKB-KW"/>
</dbReference>
<dbReference type="Pfam" id="PF02149">
    <property type="entry name" value="KA1"/>
    <property type="match status" value="1"/>
</dbReference>
<evidence type="ECO:0000313" key="17">
    <source>
        <dbReference type="EMBL" id="GAA98916.1"/>
    </source>
</evidence>
<feature type="compositionally biased region" description="Low complexity" evidence="12">
    <location>
        <begin position="966"/>
        <end position="989"/>
    </location>
</feature>
<dbReference type="GO" id="GO:0003676">
    <property type="term" value="F:nucleic acid binding"/>
    <property type="evidence" value="ECO:0007669"/>
    <property type="project" value="InterPro"/>
</dbReference>
<dbReference type="InterPro" id="IPR000719">
    <property type="entry name" value="Prot_kinase_dom"/>
</dbReference>
<dbReference type="Proteomes" id="UP000009131">
    <property type="component" value="Unassembled WGS sequence"/>
</dbReference>
<feature type="binding site" evidence="11">
    <location>
        <position position="1160"/>
    </location>
    <ligand>
        <name>ATP</name>
        <dbReference type="ChEBI" id="CHEBI:30616"/>
    </ligand>
</feature>
<evidence type="ECO:0000256" key="2">
    <source>
        <dbReference type="ARBA" id="ARBA00022527"/>
    </source>
</evidence>
<dbReference type="SMART" id="SM00220">
    <property type="entry name" value="S_TKc"/>
    <property type="match status" value="1"/>
</dbReference>
<organism evidence="17 18">
    <name type="scientific">Mixia osmundae (strain CBS 9802 / IAM 14324 / JCM 22182 / KY 12970)</name>
    <dbReference type="NCBI Taxonomy" id="764103"/>
    <lineage>
        <taxon>Eukaryota</taxon>
        <taxon>Fungi</taxon>
        <taxon>Dikarya</taxon>
        <taxon>Basidiomycota</taxon>
        <taxon>Pucciniomycotina</taxon>
        <taxon>Mixiomycetes</taxon>
        <taxon>Mixiales</taxon>
        <taxon>Mixiaceae</taxon>
        <taxon>Mixia</taxon>
    </lineage>
</organism>
<protein>
    <recommendedName>
        <fullName evidence="1">non-specific serine/threonine protein kinase</fullName>
        <ecNumber evidence="1">2.7.11.1</ecNumber>
    </recommendedName>
</protein>
<feature type="domain" description="Protein kinase" evidence="13">
    <location>
        <begin position="1130"/>
        <end position="1394"/>
    </location>
</feature>
<dbReference type="OrthoDB" id="193931at2759"/>
<feature type="compositionally biased region" description="Basic and acidic residues" evidence="12">
    <location>
        <begin position="19"/>
        <end position="37"/>
    </location>
</feature>
<dbReference type="eggNOG" id="KOG0583">
    <property type="taxonomic scope" value="Eukaryota"/>
</dbReference>
<evidence type="ECO:0000259" key="15">
    <source>
        <dbReference type="PROSITE" id="PS51192"/>
    </source>
</evidence>
<proteinExistence type="predicted"/>
<feature type="compositionally biased region" description="Polar residues" evidence="12">
    <location>
        <begin position="1653"/>
        <end position="1662"/>
    </location>
</feature>
<dbReference type="HOGENOM" id="CLU_232026_0_0_1"/>
<evidence type="ECO:0000256" key="6">
    <source>
        <dbReference type="ARBA" id="ARBA00022801"/>
    </source>
</evidence>
<evidence type="ECO:0000313" key="18">
    <source>
        <dbReference type="Proteomes" id="UP000009131"/>
    </source>
</evidence>
<keyword evidence="3" id="KW-0808">Transferase</keyword>
<dbReference type="Gene3D" id="3.40.50.300">
    <property type="entry name" value="P-loop containing nucleotide triphosphate hydrolases"/>
    <property type="match status" value="2"/>
</dbReference>
<evidence type="ECO:0000259" key="14">
    <source>
        <dbReference type="PROSITE" id="PS50032"/>
    </source>
</evidence>
<dbReference type="InterPro" id="IPR014001">
    <property type="entry name" value="Helicase_ATP-bd"/>
</dbReference>
<gene>
    <name evidence="17" type="primary">Mo05604</name>
    <name evidence="17" type="ORF">E5Q_05604</name>
</gene>
<dbReference type="eggNOG" id="KOG0350">
    <property type="taxonomic scope" value="Eukaryota"/>
</dbReference>
<dbReference type="InterPro" id="IPR017441">
    <property type="entry name" value="Protein_kinase_ATP_BS"/>
</dbReference>
<feature type="compositionally biased region" description="Low complexity" evidence="12">
    <location>
        <begin position="911"/>
        <end position="926"/>
    </location>
</feature>
<dbReference type="InterPro" id="IPR001650">
    <property type="entry name" value="Helicase_C-like"/>
</dbReference>
<dbReference type="InterPro" id="IPR001772">
    <property type="entry name" value="KA1_dom"/>
</dbReference>
<feature type="compositionally biased region" description="Low complexity" evidence="12">
    <location>
        <begin position="1877"/>
        <end position="1896"/>
    </location>
</feature>
<evidence type="ECO:0000256" key="4">
    <source>
        <dbReference type="ARBA" id="ARBA00022741"/>
    </source>
</evidence>
<evidence type="ECO:0000256" key="7">
    <source>
        <dbReference type="ARBA" id="ARBA00022806"/>
    </source>
</evidence>
<comment type="catalytic activity">
    <reaction evidence="10">
        <text>L-seryl-[protein] + ATP = O-phospho-L-seryl-[protein] + ADP + H(+)</text>
        <dbReference type="Rhea" id="RHEA:17989"/>
        <dbReference type="Rhea" id="RHEA-COMP:9863"/>
        <dbReference type="Rhea" id="RHEA-COMP:11604"/>
        <dbReference type="ChEBI" id="CHEBI:15378"/>
        <dbReference type="ChEBI" id="CHEBI:29999"/>
        <dbReference type="ChEBI" id="CHEBI:30616"/>
        <dbReference type="ChEBI" id="CHEBI:83421"/>
        <dbReference type="ChEBI" id="CHEBI:456216"/>
        <dbReference type="EC" id="2.7.11.1"/>
    </reaction>
</comment>
<feature type="region of interest" description="Disordered" evidence="12">
    <location>
        <begin position="1"/>
        <end position="229"/>
    </location>
</feature>
<keyword evidence="7" id="KW-0347">Helicase</keyword>
<feature type="compositionally biased region" description="Basic and acidic residues" evidence="12">
    <location>
        <begin position="1901"/>
        <end position="1915"/>
    </location>
</feature>
<feature type="region of interest" description="Disordered" evidence="12">
    <location>
        <begin position="1620"/>
        <end position="1673"/>
    </location>
</feature>
<feature type="region of interest" description="Disordered" evidence="12">
    <location>
        <begin position="244"/>
        <end position="269"/>
    </location>
</feature>
<dbReference type="Gene3D" id="3.30.310.80">
    <property type="entry name" value="Kinase associated domain 1, KA1"/>
    <property type="match status" value="1"/>
</dbReference>
<feature type="compositionally biased region" description="Basic residues" evidence="12">
    <location>
        <begin position="102"/>
        <end position="122"/>
    </location>
</feature>
<dbReference type="FunFam" id="1.10.510.10:FF:000636">
    <property type="entry name" value="Non-specific serine/threonine protein kinase"/>
    <property type="match status" value="1"/>
</dbReference>
<dbReference type="SMART" id="SM00490">
    <property type="entry name" value="HELICc"/>
    <property type="match status" value="1"/>
</dbReference>
<accession>G7E7V6</accession>
<dbReference type="SMART" id="SM00487">
    <property type="entry name" value="DEXDc"/>
    <property type="match status" value="1"/>
</dbReference>
<dbReference type="InterPro" id="IPR028375">
    <property type="entry name" value="KA1/Ssp2_C"/>
</dbReference>
<dbReference type="Pfam" id="PF00069">
    <property type="entry name" value="Pkinase"/>
    <property type="match status" value="1"/>
</dbReference>
<dbReference type="GO" id="GO:0035556">
    <property type="term" value="P:intracellular signal transduction"/>
    <property type="evidence" value="ECO:0007669"/>
    <property type="project" value="TreeGrafter"/>
</dbReference>
<evidence type="ECO:0000256" key="12">
    <source>
        <dbReference type="SAM" id="MobiDB-lite"/>
    </source>
</evidence>
<feature type="compositionally biased region" description="Polar residues" evidence="12">
    <location>
        <begin position="927"/>
        <end position="936"/>
    </location>
</feature>
<dbReference type="GO" id="GO:0005524">
    <property type="term" value="F:ATP binding"/>
    <property type="evidence" value="ECO:0007669"/>
    <property type="project" value="UniProtKB-UniRule"/>
</dbReference>
<feature type="domain" description="Helicase C-terminal" evidence="16">
    <location>
        <begin position="592"/>
        <end position="770"/>
    </location>
</feature>
<feature type="compositionally biased region" description="Basic and acidic residues" evidence="12">
    <location>
        <begin position="1699"/>
        <end position="1708"/>
    </location>
</feature>
<keyword evidence="6" id="KW-0378">Hydrolase</keyword>
<dbReference type="GO" id="GO:0005737">
    <property type="term" value="C:cytoplasm"/>
    <property type="evidence" value="ECO:0007669"/>
    <property type="project" value="TreeGrafter"/>
</dbReference>
<evidence type="ECO:0000256" key="9">
    <source>
        <dbReference type="ARBA" id="ARBA00047899"/>
    </source>
</evidence>
<dbReference type="EMBL" id="BABT02000165">
    <property type="protein sequence ID" value="GAA98916.1"/>
    <property type="molecule type" value="Genomic_DNA"/>
</dbReference>
<dbReference type="CDD" id="cd17956">
    <property type="entry name" value="DEADc_DDX51"/>
    <property type="match status" value="1"/>
</dbReference>
<feature type="compositionally biased region" description="Low complexity" evidence="12">
    <location>
        <begin position="1744"/>
        <end position="1757"/>
    </location>
</feature>
<dbReference type="CDD" id="cd18787">
    <property type="entry name" value="SF2_C_DEAD"/>
    <property type="match status" value="1"/>
</dbReference>
<dbReference type="InterPro" id="IPR011009">
    <property type="entry name" value="Kinase-like_dom_sf"/>
</dbReference>
<feature type="compositionally biased region" description="Basic and acidic residues" evidence="12">
    <location>
        <begin position="196"/>
        <end position="212"/>
    </location>
</feature>
<name>G7E7V6_MIXOS</name>
<feature type="region of interest" description="Disordered" evidence="12">
    <location>
        <begin position="1852"/>
        <end position="1916"/>
    </location>
</feature>
<dbReference type="InterPro" id="IPR011545">
    <property type="entry name" value="DEAD/DEAH_box_helicase_dom"/>
</dbReference>
<dbReference type="GO" id="GO:0106310">
    <property type="term" value="F:protein serine kinase activity"/>
    <property type="evidence" value="ECO:0007669"/>
    <property type="project" value="RHEA"/>
</dbReference>
<dbReference type="InParanoid" id="G7E7V6"/>
<dbReference type="SUPFAM" id="SSF52540">
    <property type="entry name" value="P-loop containing nucleoside triphosphate hydrolases"/>
    <property type="match status" value="1"/>
</dbReference>
<dbReference type="SUPFAM" id="SSF103243">
    <property type="entry name" value="KA1-like"/>
    <property type="match status" value="1"/>
</dbReference>
<comment type="caution">
    <text evidence="17">The sequence shown here is derived from an EMBL/GenBank/DDBJ whole genome shotgun (WGS) entry which is preliminary data.</text>
</comment>
<evidence type="ECO:0000259" key="13">
    <source>
        <dbReference type="PROSITE" id="PS50011"/>
    </source>
</evidence>
<dbReference type="SUPFAM" id="SSF56112">
    <property type="entry name" value="Protein kinase-like (PK-like)"/>
    <property type="match status" value="1"/>
</dbReference>
<feature type="compositionally biased region" description="Low complexity" evidence="12">
    <location>
        <begin position="1785"/>
        <end position="1801"/>
    </location>
</feature>
<feature type="compositionally biased region" description="Polar residues" evidence="12">
    <location>
        <begin position="891"/>
        <end position="905"/>
    </location>
</feature>
<evidence type="ECO:0000256" key="1">
    <source>
        <dbReference type="ARBA" id="ARBA00012513"/>
    </source>
</evidence>
<feature type="compositionally biased region" description="Polar residues" evidence="12">
    <location>
        <begin position="1989"/>
        <end position="2008"/>
    </location>
</feature>